<accession>A0A348B455</accession>
<dbReference type="KEGG" id="sacd:HS1genome_1346"/>
<protein>
    <submittedName>
        <fullName evidence="1">Uncharacterized protein</fullName>
    </submittedName>
</protein>
<dbReference type="GeneID" id="38666861"/>
<dbReference type="Proteomes" id="UP000276741">
    <property type="component" value="Chromosome"/>
</dbReference>
<reference evidence="2" key="4">
    <citation type="submission" date="2020-09" db="EMBL/GenBank/DDBJ databases">
        <authorList>
            <person name="Sun Q."/>
            <person name="Ohkuma M."/>
        </authorList>
    </citation>
    <scope>NUCLEOTIDE SEQUENCE</scope>
    <source>
        <strain evidence="2">JCM 31740</strain>
    </source>
</reference>
<dbReference type="AlphaFoldDB" id="A0A348B455"/>
<evidence type="ECO:0000313" key="3">
    <source>
        <dbReference type="Proteomes" id="UP000276741"/>
    </source>
</evidence>
<keyword evidence="3" id="KW-1185">Reference proteome</keyword>
<name>A0A348B455_9CREN</name>
<dbReference type="Proteomes" id="UP000616143">
    <property type="component" value="Unassembled WGS sequence"/>
</dbReference>
<organism evidence="1 3">
    <name type="scientific">Sulfodiicoccus acidiphilus</name>
    <dbReference type="NCBI Taxonomy" id="1670455"/>
    <lineage>
        <taxon>Archaea</taxon>
        <taxon>Thermoproteota</taxon>
        <taxon>Thermoprotei</taxon>
        <taxon>Sulfolobales</taxon>
        <taxon>Sulfolobaceae</taxon>
        <taxon>Sulfodiicoccus</taxon>
    </lineage>
</organism>
<gene>
    <name evidence="2" type="ORF">GCM10007116_02090</name>
    <name evidence="1" type="ORF">HS1genome_1346</name>
</gene>
<sequence length="115" mass="13569">MNKKQTAERRARRVRSGESVSVFKKELMSLSFEPVYGDSMKEIATRFTTMIQQMAERYGYDVEFPERAQTEIDGETYYFVYQVKVRTKAGPKKIYIEAQYFLYDGAWMGMITNVR</sequence>
<dbReference type="EMBL" id="AP018553">
    <property type="protein sequence ID" value="BBD72957.1"/>
    <property type="molecule type" value="Genomic_DNA"/>
</dbReference>
<proteinExistence type="predicted"/>
<dbReference type="RefSeq" id="WP_126450148.1">
    <property type="nucleotide sequence ID" value="NZ_AP018553.1"/>
</dbReference>
<reference evidence="1" key="3">
    <citation type="journal article" date="2019" name="BMC Res. Notes">
        <title>Complete genome sequence of the Sulfodiicoccus acidiphilus strain HS-1T, the first crenarchaeon that lacks polB3, isolated from an acidic hot spring in Ohwaku-dani, Hakone, Japan.</title>
        <authorList>
            <person name="Sakai H.D."/>
            <person name="Kurosawa N."/>
        </authorList>
    </citation>
    <scope>NUCLEOTIDE SEQUENCE</scope>
    <source>
        <strain evidence="1">HS-1</strain>
    </source>
</reference>
<dbReference type="EMBL" id="BMQS01000002">
    <property type="protein sequence ID" value="GGT87729.1"/>
    <property type="molecule type" value="Genomic_DNA"/>
</dbReference>
<evidence type="ECO:0000313" key="1">
    <source>
        <dbReference type="EMBL" id="BBD72957.1"/>
    </source>
</evidence>
<evidence type="ECO:0000313" key="2">
    <source>
        <dbReference type="EMBL" id="GGT87729.1"/>
    </source>
</evidence>
<reference evidence="3" key="2">
    <citation type="submission" date="2018-04" db="EMBL/GenBank/DDBJ databases">
        <title>Complete genome sequence of Sulfodiicoccus acidiphilus strain HS-1.</title>
        <authorList>
            <person name="Sakai H.D."/>
            <person name="Kurosawa N."/>
        </authorList>
    </citation>
    <scope>NUCLEOTIDE SEQUENCE [LARGE SCALE GENOMIC DNA]</scope>
    <source>
        <strain evidence="3">HS-1</strain>
    </source>
</reference>
<dbReference type="OrthoDB" id="43701at2157"/>
<reference evidence="2" key="1">
    <citation type="journal article" date="2014" name="Int. J. Syst. Evol. Microbiol.">
        <title>Complete genome sequence of Corynebacterium casei LMG S-19264T (=DSM 44701T), isolated from a smear-ripened cheese.</title>
        <authorList>
            <consortium name="US DOE Joint Genome Institute (JGI-PGF)"/>
            <person name="Walter F."/>
            <person name="Albersmeier A."/>
            <person name="Kalinowski J."/>
            <person name="Ruckert C."/>
        </authorList>
    </citation>
    <scope>NUCLEOTIDE SEQUENCE</scope>
    <source>
        <strain evidence="2">JCM 31740</strain>
    </source>
</reference>